<evidence type="ECO:0000256" key="1">
    <source>
        <dbReference type="SAM" id="MobiDB-lite"/>
    </source>
</evidence>
<organism evidence="2 3">
    <name type="scientific">Araneus ventricosus</name>
    <name type="common">Orbweaver spider</name>
    <name type="synonym">Epeira ventricosa</name>
    <dbReference type="NCBI Taxonomy" id="182803"/>
    <lineage>
        <taxon>Eukaryota</taxon>
        <taxon>Metazoa</taxon>
        <taxon>Ecdysozoa</taxon>
        <taxon>Arthropoda</taxon>
        <taxon>Chelicerata</taxon>
        <taxon>Arachnida</taxon>
        <taxon>Araneae</taxon>
        <taxon>Araneomorphae</taxon>
        <taxon>Entelegynae</taxon>
        <taxon>Araneoidea</taxon>
        <taxon>Araneidae</taxon>
        <taxon>Araneus</taxon>
    </lineage>
</organism>
<gene>
    <name evidence="2" type="ORF">AVEN_41932_1</name>
</gene>
<keyword evidence="3" id="KW-1185">Reference proteome</keyword>
<reference evidence="2 3" key="1">
    <citation type="journal article" date="2019" name="Sci. Rep.">
        <title>Orb-weaving spider Araneus ventricosus genome elucidates the spidroin gene catalogue.</title>
        <authorList>
            <person name="Kono N."/>
            <person name="Nakamura H."/>
            <person name="Ohtoshi R."/>
            <person name="Moran D.A.P."/>
            <person name="Shinohara A."/>
            <person name="Yoshida Y."/>
            <person name="Fujiwara M."/>
            <person name="Mori M."/>
            <person name="Tomita M."/>
            <person name="Arakawa K."/>
        </authorList>
    </citation>
    <scope>NUCLEOTIDE SEQUENCE [LARGE SCALE GENOMIC DNA]</scope>
</reference>
<name>A0A4Y2AE32_ARAVE</name>
<protein>
    <submittedName>
        <fullName evidence="2">Uncharacterized protein</fullName>
    </submittedName>
</protein>
<accession>A0A4Y2AE32</accession>
<comment type="caution">
    <text evidence="2">The sequence shown here is derived from an EMBL/GenBank/DDBJ whole genome shotgun (WGS) entry which is preliminary data.</text>
</comment>
<feature type="compositionally biased region" description="Basic residues" evidence="1">
    <location>
        <begin position="94"/>
        <end position="106"/>
    </location>
</feature>
<dbReference type="EMBL" id="BGPR01000012">
    <property type="protein sequence ID" value="GBL77569.1"/>
    <property type="molecule type" value="Genomic_DNA"/>
</dbReference>
<dbReference type="AlphaFoldDB" id="A0A4Y2AE32"/>
<evidence type="ECO:0000313" key="2">
    <source>
        <dbReference type="EMBL" id="GBL77569.1"/>
    </source>
</evidence>
<sequence>MIGEDMQKFSESRVMRTIAIGRVPIRNLPKNSWRLTRLNFITSHILADVPHCTRTQLRFSPEFLWLILQTTRLVGTFFKIDVADYYQTLRFSRRQKEKTARAKSKQQHPEGLTALQEPAGATTFSRSFKP</sequence>
<proteinExistence type="predicted"/>
<feature type="region of interest" description="Disordered" evidence="1">
    <location>
        <begin position="94"/>
        <end position="130"/>
    </location>
</feature>
<evidence type="ECO:0000313" key="3">
    <source>
        <dbReference type="Proteomes" id="UP000499080"/>
    </source>
</evidence>
<dbReference type="Proteomes" id="UP000499080">
    <property type="component" value="Unassembled WGS sequence"/>
</dbReference>